<dbReference type="EMBL" id="CADEPI010000093">
    <property type="protein sequence ID" value="CAB3374130.1"/>
    <property type="molecule type" value="Genomic_DNA"/>
</dbReference>
<feature type="domain" description="DNA mismatch repair protein S5" evidence="4">
    <location>
        <begin position="234"/>
        <end position="356"/>
    </location>
</feature>
<dbReference type="GO" id="GO:0016887">
    <property type="term" value="F:ATP hydrolysis activity"/>
    <property type="evidence" value="ECO:0007669"/>
    <property type="project" value="InterPro"/>
</dbReference>
<dbReference type="NCBIfam" id="TIGR00585">
    <property type="entry name" value="mutl"/>
    <property type="match status" value="1"/>
</dbReference>
<dbReference type="InterPro" id="IPR014762">
    <property type="entry name" value="DNA_mismatch_repair_CS"/>
</dbReference>
<dbReference type="GO" id="GO:0140664">
    <property type="term" value="F:ATP-dependent DNA damage sensor activity"/>
    <property type="evidence" value="ECO:0007669"/>
    <property type="project" value="InterPro"/>
</dbReference>
<dbReference type="Pfam" id="PF01119">
    <property type="entry name" value="DNA_mis_repair"/>
    <property type="match status" value="1"/>
</dbReference>
<gene>
    <name evidence="5" type="ORF">CLODIP_2_CD13787</name>
</gene>
<feature type="compositionally biased region" description="Basic and acidic residues" evidence="3">
    <location>
        <begin position="424"/>
        <end position="437"/>
    </location>
</feature>
<evidence type="ECO:0000313" key="6">
    <source>
        <dbReference type="Proteomes" id="UP000494165"/>
    </source>
</evidence>
<dbReference type="InterPro" id="IPR014721">
    <property type="entry name" value="Ribsml_uS5_D2-typ_fold_subgr"/>
</dbReference>
<comment type="caution">
    <text evidence="5">The sequence shown here is derived from an EMBL/GenBank/DDBJ whole genome shotgun (WGS) entry which is preliminary data.</text>
</comment>
<name>A0A8S1CZ61_9INSE</name>
<feature type="compositionally biased region" description="Low complexity" evidence="3">
    <location>
        <begin position="521"/>
        <end position="530"/>
    </location>
</feature>
<accession>A0A8S1CZ61</accession>
<dbReference type="Gene3D" id="3.30.230.10">
    <property type="match status" value="1"/>
</dbReference>
<feature type="compositionally biased region" description="Basic and acidic residues" evidence="3">
    <location>
        <begin position="538"/>
        <end position="548"/>
    </location>
</feature>
<dbReference type="Pfam" id="PF08676">
    <property type="entry name" value="MutL_C"/>
    <property type="match status" value="1"/>
</dbReference>
<protein>
    <recommendedName>
        <fullName evidence="4">DNA mismatch repair protein S5 domain-containing protein</fullName>
    </recommendedName>
</protein>
<dbReference type="InterPro" id="IPR014790">
    <property type="entry name" value="MutL_C"/>
</dbReference>
<dbReference type="InterPro" id="IPR042120">
    <property type="entry name" value="MutL_C_dimsub"/>
</dbReference>
<dbReference type="FunFam" id="3.30.565.10:FF:000017">
    <property type="entry name" value="PMS1 homolog 1, mismatch repair system component"/>
    <property type="match status" value="1"/>
</dbReference>
<feature type="compositionally biased region" description="Basic and acidic residues" evidence="3">
    <location>
        <begin position="458"/>
        <end position="474"/>
    </location>
</feature>
<dbReference type="GO" id="GO:0030983">
    <property type="term" value="F:mismatched DNA binding"/>
    <property type="evidence" value="ECO:0007669"/>
    <property type="project" value="InterPro"/>
</dbReference>
<dbReference type="Gene3D" id="3.30.565.10">
    <property type="entry name" value="Histidine kinase-like ATPase, C-terminal domain"/>
    <property type="match status" value="1"/>
</dbReference>
<evidence type="ECO:0000256" key="3">
    <source>
        <dbReference type="SAM" id="MobiDB-lite"/>
    </source>
</evidence>
<evidence type="ECO:0000256" key="2">
    <source>
        <dbReference type="ARBA" id="ARBA00022763"/>
    </source>
</evidence>
<dbReference type="OrthoDB" id="10254304at2759"/>
<dbReference type="PROSITE" id="PS00058">
    <property type="entry name" value="DNA_MISMATCH_REPAIR_1"/>
    <property type="match status" value="1"/>
</dbReference>
<dbReference type="CDD" id="cd16926">
    <property type="entry name" value="HATPase_MutL-MLH-PMS-like"/>
    <property type="match status" value="1"/>
</dbReference>
<proteinExistence type="inferred from homology"/>
<dbReference type="Pfam" id="PF13589">
    <property type="entry name" value="HATPase_c_3"/>
    <property type="match status" value="1"/>
</dbReference>
<dbReference type="PANTHER" id="PTHR10073:SF52">
    <property type="entry name" value="MISMATCH REPAIR ENDONUCLEASE PMS2"/>
    <property type="match status" value="1"/>
</dbReference>
<sequence>MDSIELEEPAVATQEIAKAINGLSADTAHKICSDRVIGSIGVAVKELVENSLDAGASSITVRLKGYGLDSIEVVDNGRGVKDSDFETLAKSFHTSKLSTFSDLDSVGTFGFRGEALSSLCRVCDGMEVVTRHETSGVTVKLKYNASGELEEKIEVAGEAVGTKVTLKTLFGTLPVRRKIFQDKSQLEFAKALNLLHAYCIILEKVKFQVFHQVADGKENKKLVFTNGTSVKNNLIQVLGNKLVQNLLEINCDGSHSNFEVKGFISSCAHDSGRRVPDKQYFYLNTRPVDMPQISKAINNVYKQFNKNQFPLVVLNVTTKESDSFDVNLAPDKRSVIIRDQKMLQTLIEDLLNKLYENIPSTVNLSTSISTKYNDCSNFFERFAQGSQKKSNEVSTPPAAKKPRFTVYESPSLKLDSFFVRLPRRSTEPSEEVRKTEESQESSPTNTSFSIEFVSPGNLDKEDSPVPRAESKEENNESAARINTQESPLARFKMSRNKSVQVGSQMVSENKVAEVLKEDSSAKSANNASEEICIVEQDENVKPKPEDSPVQIERRETKTVEVSPPGKTDLKFTAGLDPTKSLLAEEELNRIFMKGDFLKMRIVGQFNLGFIIARLGEDVFIIDQHASDEKFNFEKLCRETKIKCQRLVL</sequence>
<dbReference type="GO" id="GO:0032389">
    <property type="term" value="C:MutLalpha complex"/>
    <property type="evidence" value="ECO:0007669"/>
    <property type="project" value="TreeGrafter"/>
</dbReference>
<dbReference type="GO" id="GO:0006298">
    <property type="term" value="P:mismatch repair"/>
    <property type="evidence" value="ECO:0007669"/>
    <property type="project" value="InterPro"/>
</dbReference>
<dbReference type="AlphaFoldDB" id="A0A8S1CZ61"/>
<dbReference type="InterPro" id="IPR036890">
    <property type="entry name" value="HATPase_C_sf"/>
</dbReference>
<dbReference type="InterPro" id="IPR020568">
    <property type="entry name" value="Ribosomal_Su5_D2-typ_SF"/>
</dbReference>
<dbReference type="Gene3D" id="3.30.1540.20">
    <property type="entry name" value="MutL, C-terminal domain, dimerisation subdomain"/>
    <property type="match status" value="1"/>
</dbReference>
<evidence type="ECO:0000313" key="5">
    <source>
        <dbReference type="EMBL" id="CAB3374130.1"/>
    </source>
</evidence>
<dbReference type="SMART" id="SM01340">
    <property type="entry name" value="DNA_mis_repair"/>
    <property type="match status" value="1"/>
</dbReference>
<dbReference type="Proteomes" id="UP000494165">
    <property type="component" value="Unassembled WGS sequence"/>
</dbReference>
<reference evidence="5 6" key="1">
    <citation type="submission" date="2020-04" db="EMBL/GenBank/DDBJ databases">
        <authorList>
            <person name="Alioto T."/>
            <person name="Alioto T."/>
            <person name="Gomez Garrido J."/>
        </authorList>
    </citation>
    <scope>NUCLEOTIDE SEQUENCE [LARGE SCALE GENOMIC DNA]</scope>
</reference>
<comment type="similarity">
    <text evidence="1">Belongs to the DNA mismatch repair MutL/HexB family.</text>
</comment>
<dbReference type="SUPFAM" id="SSF55874">
    <property type="entry name" value="ATPase domain of HSP90 chaperone/DNA topoisomerase II/histidine kinase"/>
    <property type="match status" value="1"/>
</dbReference>
<dbReference type="InterPro" id="IPR002099">
    <property type="entry name" value="MutL/Mlh/PMS"/>
</dbReference>
<feature type="region of interest" description="Disordered" evidence="3">
    <location>
        <begin position="517"/>
        <end position="548"/>
    </location>
</feature>
<dbReference type="SUPFAM" id="SSF54211">
    <property type="entry name" value="Ribosomal protein S5 domain 2-like"/>
    <property type="match status" value="1"/>
</dbReference>
<dbReference type="InterPro" id="IPR013507">
    <property type="entry name" value="DNA_mismatch_S5_2-like"/>
</dbReference>
<evidence type="ECO:0000256" key="1">
    <source>
        <dbReference type="ARBA" id="ARBA00006082"/>
    </source>
</evidence>
<dbReference type="GO" id="GO:0005524">
    <property type="term" value="F:ATP binding"/>
    <property type="evidence" value="ECO:0007669"/>
    <property type="project" value="InterPro"/>
</dbReference>
<feature type="region of interest" description="Disordered" evidence="3">
    <location>
        <begin position="424"/>
        <end position="486"/>
    </location>
</feature>
<dbReference type="CDD" id="cd03484">
    <property type="entry name" value="MutL_Trans_hPMS_2_like"/>
    <property type="match status" value="1"/>
</dbReference>
<dbReference type="PANTHER" id="PTHR10073">
    <property type="entry name" value="DNA MISMATCH REPAIR PROTEIN MLH, PMS, MUTL"/>
    <property type="match status" value="1"/>
</dbReference>
<organism evidence="5 6">
    <name type="scientific">Cloeon dipterum</name>
    <dbReference type="NCBI Taxonomy" id="197152"/>
    <lineage>
        <taxon>Eukaryota</taxon>
        <taxon>Metazoa</taxon>
        <taxon>Ecdysozoa</taxon>
        <taxon>Arthropoda</taxon>
        <taxon>Hexapoda</taxon>
        <taxon>Insecta</taxon>
        <taxon>Pterygota</taxon>
        <taxon>Palaeoptera</taxon>
        <taxon>Ephemeroptera</taxon>
        <taxon>Pisciforma</taxon>
        <taxon>Baetidae</taxon>
        <taxon>Cloeon</taxon>
    </lineage>
</organism>
<keyword evidence="6" id="KW-1185">Reference proteome</keyword>
<evidence type="ECO:0000259" key="4">
    <source>
        <dbReference type="SMART" id="SM01340"/>
    </source>
</evidence>
<keyword evidence="2" id="KW-0227">DNA damage</keyword>
<dbReference type="InterPro" id="IPR038973">
    <property type="entry name" value="MutL/Mlh/Pms-like"/>
</dbReference>
<feature type="compositionally biased region" description="Polar residues" evidence="3">
    <location>
        <begin position="440"/>
        <end position="449"/>
    </location>
</feature>